<dbReference type="InterPro" id="IPR045275">
    <property type="entry name" value="MscS_archaea/bacteria_type"/>
</dbReference>
<comment type="similarity">
    <text evidence="2">Belongs to the MscS (TC 1.A.23) family.</text>
</comment>
<dbReference type="SUPFAM" id="SSF50182">
    <property type="entry name" value="Sm-like ribonucleoproteins"/>
    <property type="match status" value="1"/>
</dbReference>
<dbReference type="InterPro" id="IPR011014">
    <property type="entry name" value="MscS_channel_TM-2"/>
</dbReference>
<comment type="subcellular location">
    <subcellularLocation>
        <location evidence="1">Membrane</location>
        <topology evidence="1">Multi-pass membrane protein</topology>
    </subcellularLocation>
</comment>
<dbReference type="EMBL" id="WGGD01000005">
    <property type="protein sequence ID" value="MUN28848.1"/>
    <property type="molecule type" value="Genomic_DNA"/>
</dbReference>
<keyword evidence="5 6" id="KW-0472">Membrane</keyword>
<dbReference type="Proteomes" id="UP000470772">
    <property type="component" value="Unassembled WGS sequence"/>
</dbReference>
<dbReference type="PANTHER" id="PTHR30221:SF1">
    <property type="entry name" value="SMALL-CONDUCTANCE MECHANOSENSITIVE CHANNEL"/>
    <property type="match status" value="1"/>
</dbReference>
<evidence type="ECO:0000313" key="8">
    <source>
        <dbReference type="EMBL" id="MUN28848.1"/>
    </source>
</evidence>
<gene>
    <name evidence="8" type="ORF">GC250_05210</name>
</gene>
<comment type="caution">
    <text evidence="8">The sequence shown here is derived from an EMBL/GenBank/DDBJ whole genome shotgun (WGS) entry which is preliminary data.</text>
</comment>
<name>A0A6A9QMB0_SULME</name>
<evidence type="ECO:0000259" key="7">
    <source>
        <dbReference type="Pfam" id="PF00924"/>
    </source>
</evidence>
<evidence type="ECO:0000313" key="9">
    <source>
        <dbReference type="Proteomes" id="UP000470772"/>
    </source>
</evidence>
<dbReference type="SUPFAM" id="SSF82861">
    <property type="entry name" value="Mechanosensitive channel protein MscS (YggB), transmembrane region"/>
    <property type="match status" value="1"/>
</dbReference>
<evidence type="ECO:0000256" key="3">
    <source>
        <dbReference type="ARBA" id="ARBA00022692"/>
    </source>
</evidence>
<dbReference type="InterPro" id="IPR010920">
    <property type="entry name" value="LSM_dom_sf"/>
</dbReference>
<reference evidence="8 9" key="1">
    <citation type="submission" date="2019-10" db="EMBL/GenBank/DDBJ databases">
        <title>Sequencing and Assembly of Multiple Reported Metal-Biooxidizing Members of the Extremely Thermoacidophilic Archaeal Family Sulfolobaceae.</title>
        <authorList>
            <person name="Counts J.A."/>
            <person name="Kelly R.M."/>
        </authorList>
    </citation>
    <scope>NUCLEOTIDE SEQUENCE [LARGE SCALE GENOMIC DNA]</scope>
    <source>
        <strain evidence="8 9">DSM 6482</strain>
    </source>
</reference>
<evidence type="ECO:0000256" key="4">
    <source>
        <dbReference type="ARBA" id="ARBA00022989"/>
    </source>
</evidence>
<dbReference type="Gene3D" id="2.30.30.60">
    <property type="match status" value="1"/>
</dbReference>
<dbReference type="InterPro" id="IPR006685">
    <property type="entry name" value="MscS_channel_2nd"/>
</dbReference>
<protein>
    <submittedName>
        <fullName evidence="8">Mechanosensitive ion channel</fullName>
    </submittedName>
</protein>
<dbReference type="PANTHER" id="PTHR30221">
    <property type="entry name" value="SMALL-CONDUCTANCE MECHANOSENSITIVE CHANNEL"/>
    <property type="match status" value="1"/>
</dbReference>
<keyword evidence="4 6" id="KW-1133">Transmembrane helix</keyword>
<proteinExistence type="inferred from homology"/>
<evidence type="ECO:0000256" key="6">
    <source>
        <dbReference type="SAM" id="Phobius"/>
    </source>
</evidence>
<keyword evidence="3 6" id="KW-0812">Transmembrane</keyword>
<dbReference type="Gene3D" id="1.10.287.1260">
    <property type="match status" value="1"/>
</dbReference>
<keyword evidence="9" id="KW-1185">Reference proteome</keyword>
<feature type="transmembrane region" description="Helical" evidence="6">
    <location>
        <begin position="103"/>
        <end position="128"/>
    </location>
</feature>
<feature type="domain" description="Mechanosensitive ion channel MscS" evidence="7">
    <location>
        <begin position="119"/>
        <end position="185"/>
    </location>
</feature>
<sequence length="284" mass="30582">MDIVKILIVVIILAVLTYLVAFLSDLFLPKYKVYISDASAAIIVGLGGYVIVKILLDVISPYLFSRMDKGVAHTARLVISVALYTIVVLAVLSALGINLTGVALGGTVAGIAIGLAAQTVFSNVLAGFMVSSSKTLKPGDPVILSSWIWGNPIVGEVTNVSLLFTEVRTLNGNLIKVPNSAFLGNTTFTKLSDGNQLLEYPLQVTINADVKAEQVLSLAQSYIKDSFDKEKVQVPEMYFTAKNGSTNTFMVILKFSNIDNLNTMLTSVNTAFEKAYWDAKTAKT</sequence>
<dbReference type="InterPro" id="IPR023408">
    <property type="entry name" value="MscS_beta-dom_sf"/>
</dbReference>
<dbReference type="GO" id="GO:0008381">
    <property type="term" value="F:mechanosensitive monoatomic ion channel activity"/>
    <property type="evidence" value="ECO:0007669"/>
    <property type="project" value="InterPro"/>
</dbReference>
<evidence type="ECO:0000256" key="2">
    <source>
        <dbReference type="ARBA" id="ARBA00008017"/>
    </source>
</evidence>
<feature type="transmembrane region" description="Helical" evidence="6">
    <location>
        <begin position="7"/>
        <end position="28"/>
    </location>
</feature>
<feature type="transmembrane region" description="Helical" evidence="6">
    <location>
        <begin position="77"/>
        <end position="97"/>
    </location>
</feature>
<dbReference type="AlphaFoldDB" id="A0A6A9QMB0"/>
<dbReference type="GO" id="GO:0016020">
    <property type="term" value="C:membrane"/>
    <property type="evidence" value="ECO:0007669"/>
    <property type="project" value="UniProtKB-SubCell"/>
</dbReference>
<evidence type="ECO:0000256" key="1">
    <source>
        <dbReference type="ARBA" id="ARBA00004141"/>
    </source>
</evidence>
<accession>A0A6A9QMB0</accession>
<feature type="transmembrane region" description="Helical" evidence="6">
    <location>
        <begin position="34"/>
        <end position="56"/>
    </location>
</feature>
<dbReference type="Pfam" id="PF00924">
    <property type="entry name" value="MS_channel_2nd"/>
    <property type="match status" value="1"/>
</dbReference>
<evidence type="ECO:0000256" key="5">
    <source>
        <dbReference type="ARBA" id="ARBA00023136"/>
    </source>
</evidence>
<organism evidence="8 9">
    <name type="scientific">Sulfuracidifex metallicus DSM 6482 = JCM 9184</name>
    <dbReference type="NCBI Taxonomy" id="523847"/>
    <lineage>
        <taxon>Archaea</taxon>
        <taxon>Thermoproteota</taxon>
        <taxon>Thermoprotei</taxon>
        <taxon>Sulfolobales</taxon>
        <taxon>Sulfolobaceae</taxon>
        <taxon>Sulfuracidifex</taxon>
    </lineage>
</organism>